<name>A0ABR4BUJ7_9HELO</name>
<feature type="domain" description="2EXR" evidence="1">
    <location>
        <begin position="169"/>
        <end position="267"/>
    </location>
</feature>
<reference evidence="2 3" key="1">
    <citation type="journal article" date="2024" name="Commun. Biol.">
        <title>Comparative genomic analysis of thermophilic fungi reveals convergent evolutionary adaptations and gene losses.</title>
        <authorList>
            <person name="Steindorff A.S."/>
            <person name="Aguilar-Pontes M.V."/>
            <person name="Robinson A.J."/>
            <person name="Andreopoulos B."/>
            <person name="LaButti K."/>
            <person name="Kuo A."/>
            <person name="Mondo S."/>
            <person name="Riley R."/>
            <person name="Otillar R."/>
            <person name="Haridas S."/>
            <person name="Lipzen A."/>
            <person name="Grimwood J."/>
            <person name="Schmutz J."/>
            <person name="Clum A."/>
            <person name="Reid I.D."/>
            <person name="Moisan M.C."/>
            <person name="Butler G."/>
            <person name="Nguyen T.T.M."/>
            <person name="Dewar K."/>
            <person name="Conant G."/>
            <person name="Drula E."/>
            <person name="Henrissat B."/>
            <person name="Hansel C."/>
            <person name="Singer S."/>
            <person name="Hutchinson M.I."/>
            <person name="de Vries R.P."/>
            <person name="Natvig D.O."/>
            <person name="Powell A.J."/>
            <person name="Tsang A."/>
            <person name="Grigoriev I.V."/>
        </authorList>
    </citation>
    <scope>NUCLEOTIDE SEQUENCE [LARGE SCALE GENOMIC DNA]</scope>
    <source>
        <strain evidence="2 3">CBS 494.80</strain>
    </source>
</reference>
<comment type="caution">
    <text evidence="2">The sequence shown here is derived from an EMBL/GenBank/DDBJ whole genome shotgun (WGS) entry which is preliminary data.</text>
</comment>
<sequence>MEGPQKDKTGWNLGVEIIYKDDCIKERCRSFLCYSPDHTQEAVLCYASDGHPKTHKAIHEHNHRAYSPKYKVNLGDGSSGGKLLRYWTIKSSGGMAAQGVFVRSTLARSLDADPAKASQMAGAFHYDNCYGNANNAIDVLKELEKGSDLSNVVCNDYEAARKSLTSTNFVLFSFLPAEIRIKIWGLASHHARFIQIVHQPTPDTPSSKYLHKFYAVSPLSCLPPPILHANSESRYEGSKYYEQTELEFLSPTLTEKRIYVNPSVDILLFSARCCVGTLMQFCRVAFLRRQKFRRVAVSSSRKFADCCAIHFNWPDRGTQFSGCDMDSEPIDVIRGLNTSGSEIYWGPSRNVSNGRNSPSSMEFFPGISGIEEILHVTDTFLDKVKPQGVDYTTTFRAADTKAIIDLSERGFSQIIEHWVDEYRQGLPAKWETKDTNAWVKGTLPKFSFVNLTPIKPSENGNTSKDSETWNSLDLEHSNILREDVRTIIESVTGCRLNFPARMLKRDHIYQRDRLEIGIAGPTDTAVQEALAVIHELAKTTGPWQSSFHRFIRRTGRYFPPSRVDYATLGSLQVEPRRTVPNEQFRTAINASMPKSPLMSQLEDMHEFMVSTGRLPNTVLGFQTDADQLVKHKWWLKHEYRLSSRRLMSPSVSIDAFRSTSNCLERHTDWSLRFVLLAKCGLLHVLRKEIQDSRSAIVWLIILWRTFEAPG</sequence>
<evidence type="ECO:0000259" key="1">
    <source>
        <dbReference type="Pfam" id="PF20150"/>
    </source>
</evidence>
<dbReference type="PANTHER" id="PTHR35910">
    <property type="entry name" value="2EXR DOMAIN-CONTAINING PROTEIN"/>
    <property type="match status" value="1"/>
</dbReference>
<organism evidence="2 3">
    <name type="scientific">Oculimacula yallundae</name>
    <dbReference type="NCBI Taxonomy" id="86028"/>
    <lineage>
        <taxon>Eukaryota</taxon>
        <taxon>Fungi</taxon>
        <taxon>Dikarya</taxon>
        <taxon>Ascomycota</taxon>
        <taxon>Pezizomycotina</taxon>
        <taxon>Leotiomycetes</taxon>
        <taxon>Helotiales</taxon>
        <taxon>Ploettnerulaceae</taxon>
        <taxon>Oculimacula</taxon>
    </lineage>
</organism>
<proteinExistence type="predicted"/>
<dbReference type="Pfam" id="PF20150">
    <property type="entry name" value="2EXR"/>
    <property type="match status" value="1"/>
</dbReference>
<accession>A0ABR4BUJ7</accession>
<dbReference type="InterPro" id="IPR045518">
    <property type="entry name" value="2EXR"/>
</dbReference>
<keyword evidence="3" id="KW-1185">Reference proteome</keyword>
<dbReference type="PANTHER" id="PTHR35910:SF6">
    <property type="entry name" value="2EXR DOMAIN-CONTAINING PROTEIN"/>
    <property type="match status" value="1"/>
</dbReference>
<gene>
    <name evidence="2" type="ORF">VTL71DRAFT_7583</name>
</gene>
<evidence type="ECO:0000313" key="3">
    <source>
        <dbReference type="Proteomes" id="UP001595075"/>
    </source>
</evidence>
<evidence type="ECO:0000313" key="2">
    <source>
        <dbReference type="EMBL" id="KAL2061310.1"/>
    </source>
</evidence>
<dbReference type="EMBL" id="JAZHXI010000019">
    <property type="protein sequence ID" value="KAL2061310.1"/>
    <property type="molecule type" value="Genomic_DNA"/>
</dbReference>
<dbReference type="Proteomes" id="UP001595075">
    <property type="component" value="Unassembled WGS sequence"/>
</dbReference>
<protein>
    <recommendedName>
        <fullName evidence="1">2EXR domain-containing protein</fullName>
    </recommendedName>
</protein>